<reference evidence="2" key="1">
    <citation type="journal article" date="2016" name="Nat. Commun.">
        <title>Genome analysis of three Pneumocystis species reveals adaptation mechanisms to life exclusively in mammalian hosts.</title>
        <authorList>
            <person name="Ma L."/>
            <person name="Chen Z."/>
            <person name="Huang D.W."/>
            <person name="Kutty G."/>
            <person name="Ishihara M."/>
            <person name="Wang H."/>
            <person name="Abouelleil A."/>
            <person name="Bishop L."/>
            <person name="Davey E."/>
            <person name="Deng R."/>
            <person name="Deng X."/>
            <person name="Fan L."/>
            <person name="Fantoni G."/>
            <person name="Fitzgerald M."/>
            <person name="Gogineni E."/>
            <person name="Goldberg J.M."/>
            <person name="Handley G."/>
            <person name="Hu X."/>
            <person name="Huber C."/>
            <person name="Jiao X."/>
            <person name="Jones K."/>
            <person name="Levin J.Z."/>
            <person name="Liu Y."/>
            <person name="Macdonald P."/>
            <person name="Melnikov A."/>
            <person name="Raley C."/>
            <person name="Sassi M."/>
            <person name="Sherman B.T."/>
            <person name="Song X."/>
            <person name="Sykes S."/>
            <person name="Tran B."/>
            <person name="Walsh L."/>
            <person name="Xia Y."/>
            <person name="Yang J."/>
            <person name="Young S."/>
            <person name="Zeng Q."/>
            <person name="Zheng X."/>
            <person name="Stephens R."/>
            <person name="Nusbaum C."/>
            <person name="Birren B.W."/>
            <person name="Azadi P."/>
            <person name="Lempicki R.A."/>
            <person name="Cuomo C.A."/>
            <person name="Kovacs J.A."/>
        </authorList>
    </citation>
    <scope>NUCLEOTIDE SEQUENCE [LARGE SCALE GENOMIC DNA]</scope>
    <source>
        <strain evidence="2">RU7</strain>
    </source>
</reference>
<dbReference type="AlphaFoldDB" id="A0A0W4ZSI8"/>
<accession>A0A0W4ZSI8</accession>
<organism evidence="1 2">
    <name type="scientific">Pneumocystis jirovecii (strain RU7)</name>
    <name type="common">Human pneumocystis pneumonia agent</name>
    <dbReference type="NCBI Taxonomy" id="1408657"/>
    <lineage>
        <taxon>Eukaryota</taxon>
        <taxon>Fungi</taxon>
        <taxon>Dikarya</taxon>
        <taxon>Ascomycota</taxon>
        <taxon>Taphrinomycotina</taxon>
        <taxon>Pneumocystomycetes</taxon>
        <taxon>Pneumocystaceae</taxon>
        <taxon>Pneumocystis</taxon>
    </lineage>
</organism>
<dbReference type="Proteomes" id="UP000053447">
    <property type="component" value="Unassembled WGS sequence"/>
</dbReference>
<gene>
    <name evidence="1" type="ORF">T551_01402</name>
</gene>
<dbReference type="EMBL" id="LFWA01000005">
    <property type="protein sequence ID" value="KTW31330.1"/>
    <property type="molecule type" value="Genomic_DNA"/>
</dbReference>
<name>A0A0W4ZSI8_PNEJ7</name>
<proteinExistence type="predicted"/>
<dbReference type="GeneID" id="28939920"/>
<sequence length="81" mass="9377">MAQSGSHDWLLKYDFRACINSFVWYKKESLEVLIEYIDWVDESETSSINSVAGDLNFCVYMCITSYTQALHILLGAYGKMY</sequence>
<dbReference type="VEuPathDB" id="FungiDB:T551_01402"/>
<comment type="caution">
    <text evidence="1">The sequence shown here is derived from an EMBL/GenBank/DDBJ whole genome shotgun (WGS) entry which is preliminary data.</text>
</comment>
<evidence type="ECO:0000313" key="1">
    <source>
        <dbReference type="EMBL" id="KTW31330.1"/>
    </source>
</evidence>
<evidence type="ECO:0000313" key="2">
    <source>
        <dbReference type="Proteomes" id="UP000053447"/>
    </source>
</evidence>
<keyword evidence="2" id="KW-1185">Reference proteome</keyword>
<protein>
    <submittedName>
        <fullName evidence="1">Uncharacterized protein</fullName>
    </submittedName>
</protein>
<dbReference type="RefSeq" id="XP_018230320.1">
    <property type="nucleotide sequence ID" value="XM_018373665.1"/>
</dbReference>